<organism evidence="1 2">
    <name type="scientific">Pyronema omphalodes (strain CBS 100304)</name>
    <name type="common">Pyronema confluens</name>
    <dbReference type="NCBI Taxonomy" id="1076935"/>
    <lineage>
        <taxon>Eukaryota</taxon>
        <taxon>Fungi</taxon>
        <taxon>Dikarya</taxon>
        <taxon>Ascomycota</taxon>
        <taxon>Pezizomycotina</taxon>
        <taxon>Pezizomycetes</taxon>
        <taxon>Pezizales</taxon>
        <taxon>Pyronemataceae</taxon>
        <taxon>Pyronema</taxon>
    </lineage>
</organism>
<proteinExistence type="predicted"/>
<reference evidence="1 2" key="1">
    <citation type="journal article" date="2013" name="PLoS Genet.">
        <title>The genome and development-dependent transcriptomes of Pyronema confluens: a window into fungal evolution.</title>
        <authorList>
            <person name="Traeger S."/>
            <person name="Altegoer F."/>
            <person name="Freitag M."/>
            <person name="Gabaldon T."/>
            <person name="Kempken F."/>
            <person name="Kumar A."/>
            <person name="Marcet-Houben M."/>
            <person name="Poggeler S."/>
            <person name="Stajich J.E."/>
            <person name="Nowrousian M."/>
        </authorList>
    </citation>
    <scope>NUCLEOTIDE SEQUENCE [LARGE SCALE GENOMIC DNA]</scope>
    <source>
        <strain evidence="2">CBS 100304</strain>
        <tissue evidence="1">Vegetative mycelium</tissue>
    </source>
</reference>
<dbReference type="EMBL" id="HF936373">
    <property type="protein sequence ID" value="CCX16234.1"/>
    <property type="molecule type" value="Genomic_DNA"/>
</dbReference>
<dbReference type="AlphaFoldDB" id="U4LNS6"/>
<accession>U4LNS6</accession>
<protein>
    <submittedName>
        <fullName evidence="1">Uncharacterized protein</fullName>
    </submittedName>
</protein>
<keyword evidence="2" id="KW-1185">Reference proteome</keyword>
<sequence length="44" mass="5053">MREKYASSRIWTCRYSYRPINFPYARKSEMATNGADVGGSTKSD</sequence>
<evidence type="ECO:0000313" key="2">
    <source>
        <dbReference type="Proteomes" id="UP000018144"/>
    </source>
</evidence>
<name>U4LNS6_PYROM</name>
<gene>
    <name evidence="1" type="ORF">PCON_02830</name>
</gene>
<evidence type="ECO:0000313" key="1">
    <source>
        <dbReference type="EMBL" id="CCX16234.1"/>
    </source>
</evidence>
<dbReference type="Proteomes" id="UP000018144">
    <property type="component" value="Unassembled WGS sequence"/>
</dbReference>